<evidence type="ECO:0000256" key="8">
    <source>
        <dbReference type="ARBA" id="ARBA00022777"/>
    </source>
</evidence>
<dbReference type="EMBL" id="FORH01000001">
    <property type="protein sequence ID" value="SFI78285.1"/>
    <property type="molecule type" value="Genomic_DNA"/>
</dbReference>
<comment type="subcellular location">
    <subcellularLocation>
        <location evidence="2">Cell membrane</location>
    </subcellularLocation>
</comment>
<dbReference type="AlphaFoldDB" id="A0A1I3L1K8"/>
<dbReference type="SMART" id="SM00387">
    <property type="entry name" value="HATPase_c"/>
    <property type="match status" value="1"/>
</dbReference>
<dbReference type="SMART" id="SM00388">
    <property type="entry name" value="HisKA"/>
    <property type="match status" value="1"/>
</dbReference>
<keyword evidence="11" id="KW-0472">Membrane</keyword>
<evidence type="ECO:0000256" key="7">
    <source>
        <dbReference type="ARBA" id="ARBA00022741"/>
    </source>
</evidence>
<dbReference type="Pfam" id="PF02518">
    <property type="entry name" value="HATPase_c"/>
    <property type="match status" value="1"/>
</dbReference>
<dbReference type="InterPro" id="IPR003594">
    <property type="entry name" value="HATPase_dom"/>
</dbReference>
<dbReference type="InterPro" id="IPR036890">
    <property type="entry name" value="HATPase_C_sf"/>
</dbReference>
<dbReference type="InterPro" id="IPR050351">
    <property type="entry name" value="BphY/WalK/GraS-like"/>
</dbReference>
<evidence type="ECO:0000256" key="11">
    <source>
        <dbReference type="ARBA" id="ARBA00023136"/>
    </source>
</evidence>
<keyword evidence="5" id="KW-0597">Phosphoprotein</keyword>
<evidence type="ECO:0000256" key="9">
    <source>
        <dbReference type="ARBA" id="ARBA00022840"/>
    </source>
</evidence>
<dbReference type="STRING" id="588602.SAMN04487991_0857"/>
<keyword evidence="6" id="KW-0808">Transferase</keyword>
<dbReference type="CDD" id="cd00082">
    <property type="entry name" value="HisKA"/>
    <property type="match status" value="1"/>
</dbReference>
<keyword evidence="8 13" id="KW-0418">Kinase</keyword>
<dbReference type="GO" id="GO:0000155">
    <property type="term" value="F:phosphorelay sensor kinase activity"/>
    <property type="evidence" value="ECO:0007669"/>
    <property type="project" value="InterPro"/>
</dbReference>
<dbReference type="PANTHER" id="PTHR45453">
    <property type="entry name" value="PHOSPHATE REGULON SENSOR PROTEIN PHOR"/>
    <property type="match status" value="1"/>
</dbReference>
<dbReference type="InterPro" id="IPR003661">
    <property type="entry name" value="HisK_dim/P_dom"/>
</dbReference>
<sequence>MQYPRHKITHGEEMMSAMADAMPLPVVVIARDERIMAANAPARALFNESMVGRHYITVLRQPILLDAIENVLRLSEPADATYRITESQRDLVYDVALRPVIVEDFACVTIAFEDKTEVQEAGQMRRDFVANVSHELRTPLTAVLGFIETLLGPAAEDANARERFLTIMDREAKRMNRIVGDLLSLSRVESERRVRPTAEVDIPAVLRSVVLSLQPVAEKQNVKLIVEGAETSEMVPGDHDQLTQVFTNLIENAIKYGGRDKEVHICMTSHTVEPTMRSSAIRVDISDQGEGIASQHIPRLTERFYRVDSHRSREMGGTGLGLAIVKHILNRHRGRLRIESHKGQGSCFSVILPYE</sequence>
<dbReference type="FunFam" id="3.30.565.10:FF:000006">
    <property type="entry name" value="Sensor histidine kinase WalK"/>
    <property type="match status" value="1"/>
</dbReference>
<evidence type="ECO:0000256" key="3">
    <source>
        <dbReference type="ARBA" id="ARBA00012438"/>
    </source>
</evidence>
<dbReference type="RefSeq" id="WP_090057864.1">
    <property type="nucleotide sequence ID" value="NZ_FORH01000001.1"/>
</dbReference>
<name>A0A1I3L1K8_9RHOB</name>
<gene>
    <name evidence="13" type="ORF">SAMN04487991_0857</name>
</gene>
<dbReference type="PANTHER" id="PTHR45453:SF1">
    <property type="entry name" value="PHOSPHATE REGULON SENSOR PROTEIN PHOR"/>
    <property type="match status" value="1"/>
</dbReference>
<accession>A0A1I3L1K8</accession>
<dbReference type="PROSITE" id="PS50109">
    <property type="entry name" value="HIS_KIN"/>
    <property type="match status" value="1"/>
</dbReference>
<dbReference type="SUPFAM" id="SSF55785">
    <property type="entry name" value="PYP-like sensor domain (PAS domain)"/>
    <property type="match status" value="1"/>
</dbReference>
<keyword evidence="9" id="KW-0067">ATP-binding</keyword>
<dbReference type="Pfam" id="PF00512">
    <property type="entry name" value="HisKA"/>
    <property type="match status" value="1"/>
</dbReference>
<dbReference type="SUPFAM" id="SSF47384">
    <property type="entry name" value="Homodimeric domain of signal transducing histidine kinase"/>
    <property type="match status" value="1"/>
</dbReference>
<keyword evidence="10" id="KW-0902">Two-component regulatory system</keyword>
<proteinExistence type="predicted"/>
<evidence type="ECO:0000256" key="6">
    <source>
        <dbReference type="ARBA" id="ARBA00022679"/>
    </source>
</evidence>
<organism evidence="13 14">
    <name type="scientific">Celeribacter neptunius</name>
    <dbReference type="NCBI Taxonomy" id="588602"/>
    <lineage>
        <taxon>Bacteria</taxon>
        <taxon>Pseudomonadati</taxon>
        <taxon>Pseudomonadota</taxon>
        <taxon>Alphaproteobacteria</taxon>
        <taxon>Rhodobacterales</taxon>
        <taxon>Roseobacteraceae</taxon>
        <taxon>Celeribacter</taxon>
    </lineage>
</organism>
<dbReference type="GO" id="GO:0005886">
    <property type="term" value="C:plasma membrane"/>
    <property type="evidence" value="ECO:0007669"/>
    <property type="project" value="UniProtKB-SubCell"/>
</dbReference>
<dbReference type="InterPro" id="IPR004358">
    <property type="entry name" value="Sig_transdc_His_kin-like_C"/>
</dbReference>
<dbReference type="Gene3D" id="3.30.565.10">
    <property type="entry name" value="Histidine kinase-like ATPase, C-terminal domain"/>
    <property type="match status" value="1"/>
</dbReference>
<dbReference type="GO" id="GO:0004721">
    <property type="term" value="F:phosphoprotein phosphatase activity"/>
    <property type="evidence" value="ECO:0007669"/>
    <property type="project" value="TreeGrafter"/>
</dbReference>
<dbReference type="Proteomes" id="UP000199630">
    <property type="component" value="Unassembled WGS sequence"/>
</dbReference>
<protein>
    <recommendedName>
        <fullName evidence="3">histidine kinase</fullName>
        <ecNumber evidence="3">2.7.13.3</ecNumber>
    </recommendedName>
</protein>
<keyword evidence="14" id="KW-1185">Reference proteome</keyword>
<keyword evidence="4" id="KW-1003">Cell membrane</keyword>
<dbReference type="OrthoDB" id="9813151at2"/>
<evidence type="ECO:0000313" key="14">
    <source>
        <dbReference type="Proteomes" id="UP000199630"/>
    </source>
</evidence>
<evidence type="ECO:0000256" key="1">
    <source>
        <dbReference type="ARBA" id="ARBA00000085"/>
    </source>
</evidence>
<evidence type="ECO:0000256" key="5">
    <source>
        <dbReference type="ARBA" id="ARBA00022553"/>
    </source>
</evidence>
<dbReference type="FunFam" id="1.10.287.130:FF:000008">
    <property type="entry name" value="Two-component sensor histidine kinase"/>
    <property type="match status" value="1"/>
</dbReference>
<dbReference type="SUPFAM" id="SSF55874">
    <property type="entry name" value="ATPase domain of HSP90 chaperone/DNA topoisomerase II/histidine kinase"/>
    <property type="match status" value="1"/>
</dbReference>
<evidence type="ECO:0000256" key="4">
    <source>
        <dbReference type="ARBA" id="ARBA00022475"/>
    </source>
</evidence>
<dbReference type="Gene3D" id="1.10.287.130">
    <property type="match status" value="1"/>
</dbReference>
<dbReference type="EC" id="2.7.13.3" evidence="3"/>
<evidence type="ECO:0000256" key="10">
    <source>
        <dbReference type="ARBA" id="ARBA00023012"/>
    </source>
</evidence>
<evidence type="ECO:0000313" key="13">
    <source>
        <dbReference type="EMBL" id="SFI78285.1"/>
    </source>
</evidence>
<dbReference type="PRINTS" id="PR00344">
    <property type="entry name" value="BCTRLSENSOR"/>
</dbReference>
<dbReference type="InterPro" id="IPR005467">
    <property type="entry name" value="His_kinase_dom"/>
</dbReference>
<feature type="domain" description="Histidine kinase" evidence="12">
    <location>
        <begin position="131"/>
        <end position="355"/>
    </location>
</feature>
<keyword evidence="7" id="KW-0547">Nucleotide-binding</keyword>
<evidence type="ECO:0000256" key="2">
    <source>
        <dbReference type="ARBA" id="ARBA00004236"/>
    </source>
</evidence>
<dbReference type="GO" id="GO:0016036">
    <property type="term" value="P:cellular response to phosphate starvation"/>
    <property type="evidence" value="ECO:0007669"/>
    <property type="project" value="TreeGrafter"/>
</dbReference>
<reference evidence="14" key="1">
    <citation type="submission" date="2016-10" db="EMBL/GenBank/DDBJ databases">
        <authorList>
            <person name="Varghese N."/>
            <person name="Submissions S."/>
        </authorList>
    </citation>
    <scope>NUCLEOTIDE SEQUENCE [LARGE SCALE GENOMIC DNA]</scope>
    <source>
        <strain evidence="14">DSM 26471</strain>
    </source>
</reference>
<dbReference type="InterPro" id="IPR035965">
    <property type="entry name" value="PAS-like_dom_sf"/>
</dbReference>
<comment type="catalytic activity">
    <reaction evidence="1">
        <text>ATP + protein L-histidine = ADP + protein N-phospho-L-histidine.</text>
        <dbReference type="EC" id="2.7.13.3"/>
    </reaction>
</comment>
<dbReference type="GO" id="GO:0005524">
    <property type="term" value="F:ATP binding"/>
    <property type="evidence" value="ECO:0007669"/>
    <property type="project" value="UniProtKB-KW"/>
</dbReference>
<evidence type="ECO:0000259" key="12">
    <source>
        <dbReference type="PROSITE" id="PS50109"/>
    </source>
</evidence>
<dbReference type="InterPro" id="IPR036097">
    <property type="entry name" value="HisK_dim/P_sf"/>
</dbReference>